<reference evidence="1" key="1">
    <citation type="journal article" date="2021" name="Proc. Natl. Acad. Sci. U.S.A.">
        <title>A Catalog of Tens of Thousands of Viruses from Human Metagenomes Reveals Hidden Associations with Chronic Diseases.</title>
        <authorList>
            <person name="Tisza M.J."/>
            <person name="Buck C.B."/>
        </authorList>
    </citation>
    <scope>NUCLEOTIDE SEQUENCE</scope>
    <source>
        <strain evidence="1">CtIZM3</strain>
    </source>
</reference>
<sequence>MNNLGCLILSLQLHTNTRQTLCYRMVSSWKQKVSLMWQIGRNTSL</sequence>
<dbReference type="EMBL" id="BK032770">
    <property type="protein sequence ID" value="DAF59465.1"/>
    <property type="molecule type" value="Genomic_DNA"/>
</dbReference>
<evidence type="ECO:0000313" key="1">
    <source>
        <dbReference type="EMBL" id="DAF59465.1"/>
    </source>
</evidence>
<accession>A0A8S5T891</accession>
<protein>
    <submittedName>
        <fullName evidence="1">Uncharacterized protein</fullName>
    </submittedName>
</protein>
<proteinExistence type="predicted"/>
<name>A0A8S5T891_9CAUD</name>
<organism evidence="1">
    <name type="scientific">Caudovirales sp. ctIZM3</name>
    <dbReference type="NCBI Taxonomy" id="2827633"/>
    <lineage>
        <taxon>Viruses</taxon>
        <taxon>Duplodnaviria</taxon>
        <taxon>Heunggongvirae</taxon>
        <taxon>Uroviricota</taxon>
        <taxon>Caudoviricetes</taxon>
    </lineage>
</organism>